<keyword evidence="3" id="KW-1185">Reference proteome</keyword>
<evidence type="ECO:0000313" key="2">
    <source>
        <dbReference type="EMBL" id="QBX54346.1"/>
    </source>
</evidence>
<dbReference type="Pfam" id="PF22157">
    <property type="entry name" value="SupH-like_C"/>
    <property type="match status" value="1"/>
</dbReference>
<evidence type="ECO:0000313" key="3">
    <source>
        <dbReference type="Proteomes" id="UP000294853"/>
    </source>
</evidence>
<dbReference type="EMBL" id="CP038436">
    <property type="protein sequence ID" value="QBX54346.1"/>
    <property type="molecule type" value="Genomic_DNA"/>
</dbReference>
<reference evidence="2 3" key="1">
    <citation type="submission" date="2019-03" db="EMBL/GenBank/DDBJ databases">
        <title>Three New Species of Nocardioides, Nocardioides euryhalodurans sp. nov., Nocardioides seonyuensis sp. nov. and Nocardioides eburneoflavus sp. nov. Iolated from Soil.</title>
        <authorList>
            <person name="Roh S.G."/>
            <person name="Lee C."/>
            <person name="Kim M.-K."/>
            <person name="Kim S.B."/>
        </authorList>
    </citation>
    <scope>NUCLEOTIDE SEQUENCE [LARGE SCALE GENOMIC DNA]</scope>
    <source>
        <strain evidence="2 3">MMS17-SY207-3</strain>
    </source>
</reference>
<name>A0A4P7IBF1_9ACTN</name>
<evidence type="ECO:0000259" key="1">
    <source>
        <dbReference type="SMART" id="SM00642"/>
    </source>
</evidence>
<dbReference type="SUPFAM" id="SSF51445">
    <property type="entry name" value="(Trans)glycosidases"/>
    <property type="match status" value="1"/>
</dbReference>
<gene>
    <name evidence="2" type="ORF">EXE58_01905</name>
</gene>
<sequence>MRITDTSDVWWKSAVVYCLDIETYYDRNGDGTGDLAGLAERIDYLAELGVTCLWLMPFYSSPDRDDGYDITDLYGVDRRLGNHGQLVEVLRTAHDRGMNVIADLVINHTSDRHPWFKESRRSKDNPCRDYYVWRDTEPPDTSDLVVFPDKEDSIWELDDKTGEWYLHHFYKHQPDLNLANPAVVDEILRVVGFWLQLGFDGFRVDGIPFLEQTAKAVDDPALVVDPHVLMRKLRGFLNRRAGHAMMLGEVNLPHSQQRAFFGGDAGDELQMQFDFIGMQATYLSLAREDARPLVKALRARPRIHPNCQWATFLRNHDELTLDKLSDKERQEVFEAFGPEPEMQLFGRGLKRRVPPMMGGDPRRVRMAYSLLFSLPGTPTLYYGEEIGMGEDLAAEGRMAVRTPMQWTSGRNGGFSDAAARKLIQPPVGDGYGPEHVNVADQRRDPDSMWSFMRTLIGTYRMCPELGWGEFTVIDQPHRQVLAHRCDLDDVAVVAVHNLGADAVVVDLAVDGLDDSTELVDLFSQEEVHTDDGTIQVSLEGYGYRWLRLRPEGGLHLP</sequence>
<dbReference type="SUPFAM" id="SSF51011">
    <property type="entry name" value="Glycosyl hydrolase domain"/>
    <property type="match status" value="1"/>
</dbReference>
<dbReference type="Gene3D" id="3.20.20.80">
    <property type="entry name" value="Glycosidases"/>
    <property type="match status" value="1"/>
</dbReference>
<dbReference type="InterPro" id="IPR006047">
    <property type="entry name" value="GH13_cat_dom"/>
</dbReference>
<dbReference type="InterPro" id="IPR054049">
    <property type="entry name" value="SupH-like_C"/>
</dbReference>
<dbReference type="InterPro" id="IPR013780">
    <property type="entry name" value="Glyco_hydro_b"/>
</dbReference>
<dbReference type="GO" id="GO:0005975">
    <property type="term" value="P:carbohydrate metabolic process"/>
    <property type="evidence" value="ECO:0007669"/>
    <property type="project" value="InterPro"/>
</dbReference>
<dbReference type="InterPro" id="IPR045857">
    <property type="entry name" value="O16G_dom_2"/>
</dbReference>
<dbReference type="PANTHER" id="PTHR10357">
    <property type="entry name" value="ALPHA-AMYLASE FAMILY MEMBER"/>
    <property type="match status" value="1"/>
</dbReference>
<dbReference type="Proteomes" id="UP000294853">
    <property type="component" value="Chromosome"/>
</dbReference>
<dbReference type="OrthoDB" id="9043248at2"/>
<dbReference type="Gene3D" id="3.90.400.10">
    <property type="entry name" value="Oligo-1,6-glucosidase, Domain 2"/>
    <property type="match status" value="1"/>
</dbReference>
<protein>
    <submittedName>
        <fullName evidence="2">Trehalose synthase</fullName>
    </submittedName>
</protein>
<dbReference type="CDD" id="cd11334">
    <property type="entry name" value="AmyAc_TreS"/>
    <property type="match status" value="1"/>
</dbReference>
<dbReference type="PANTHER" id="PTHR10357:SF219">
    <property type="entry name" value="MALTOSE ALPHA-D-GLUCOSYLTRANSFERASE"/>
    <property type="match status" value="1"/>
</dbReference>
<dbReference type="SMART" id="SM00642">
    <property type="entry name" value="Aamy"/>
    <property type="match status" value="1"/>
</dbReference>
<organism evidence="2 3">
    <name type="scientific">Nocardioides seonyuensis</name>
    <dbReference type="NCBI Taxonomy" id="2518371"/>
    <lineage>
        <taxon>Bacteria</taxon>
        <taxon>Bacillati</taxon>
        <taxon>Actinomycetota</taxon>
        <taxon>Actinomycetes</taxon>
        <taxon>Propionibacteriales</taxon>
        <taxon>Nocardioidaceae</taxon>
        <taxon>Nocardioides</taxon>
    </lineage>
</organism>
<accession>A0A4P7IBF1</accession>
<dbReference type="RefSeq" id="WP_135266319.1">
    <property type="nucleotide sequence ID" value="NZ_CP038436.1"/>
</dbReference>
<dbReference type="InterPro" id="IPR017853">
    <property type="entry name" value="GH"/>
</dbReference>
<dbReference type="KEGG" id="nsn:EXE58_01905"/>
<dbReference type="Gene3D" id="2.60.40.1180">
    <property type="entry name" value="Golgi alpha-mannosidase II"/>
    <property type="match status" value="1"/>
</dbReference>
<dbReference type="AlphaFoldDB" id="A0A4P7IBF1"/>
<proteinExistence type="predicted"/>
<dbReference type="Pfam" id="PF00128">
    <property type="entry name" value="Alpha-amylase"/>
    <property type="match status" value="2"/>
</dbReference>
<feature type="domain" description="Glycosyl hydrolase family 13 catalytic" evidence="1">
    <location>
        <begin position="18"/>
        <end position="420"/>
    </location>
</feature>